<accession>A0ABT8R5V2</accession>
<dbReference type="CDD" id="cd11740">
    <property type="entry name" value="YajQ_like"/>
    <property type="match status" value="1"/>
</dbReference>
<dbReference type="InterPro" id="IPR036183">
    <property type="entry name" value="YajQ-like_sf"/>
</dbReference>
<keyword evidence="1 3" id="KW-0547">Nucleotide-binding</keyword>
<evidence type="ECO:0000313" key="5">
    <source>
        <dbReference type="Proteomes" id="UP001168528"/>
    </source>
</evidence>
<evidence type="ECO:0000256" key="3">
    <source>
        <dbReference type="HAMAP-Rule" id="MF_00632"/>
    </source>
</evidence>
<dbReference type="Gene3D" id="3.30.70.860">
    <property type="match status" value="1"/>
</dbReference>
<dbReference type="InterPro" id="IPR035571">
    <property type="entry name" value="UPF0234-like_C"/>
</dbReference>
<dbReference type="RefSeq" id="WP_302038285.1">
    <property type="nucleotide sequence ID" value="NZ_JAUKPO010000007.1"/>
</dbReference>
<proteinExistence type="inferred from homology"/>
<evidence type="ECO:0000256" key="2">
    <source>
        <dbReference type="ARBA" id="ARBA00093450"/>
    </source>
</evidence>
<dbReference type="SUPFAM" id="SSF89963">
    <property type="entry name" value="YajQ-like"/>
    <property type="match status" value="2"/>
</dbReference>
<dbReference type="InterPro" id="IPR007551">
    <property type="entry name" value="YajQ/Smlt4090-like"/>
</dbReference>
<keyword evidence="5" id="KW-1185">Reference proteome</keyword>
<comment type="caution">
    <text evidence="4">The sequence shown here is derived from an EMBL/GenBank/DDBJ whole genome shotgun (WGS) entry which is preliminary data.</text>
</comment>
<dbReference type="PANTHER" id="PTHR30476">
    <property type="entry name" value="UPF0234 PROTEIN YAJQ"/>
    <property type="match status" value="1"/>
</dbReference>
<dbReference type="Gene3D" id="3.30.70.990">
    <property type="entry name" value="YajQ-like, domain 2"/>
    <property type="match status" value="1"/>
</dbReference>
<name>A0ABT8R5V2_9BACT</name>
<dbReference type="Proteomes" id="UP001168528">
    <property type="component" value="Unassembled WGS sequence"/>
</dbReference>
<comment type="function">
    <text evidence="3">Nucleotide-binding protein.</text>
</comment>
<reference evidence="4" key="1">
    <citation type="submission" date="2023-07" db="EMBL/GenBank/DDBJ databases">
        <title>The genome sequence of Rhodocytophaga aerolata KACC 12507.</title>
        <authorList>
            <person name="Zhang X."/>
        </authorList>
    </citation>
    <scope>NUCLEOTIDE SEQUENCE</scope>
    <source>
        <strain evidence="4">KACC 12507</strain>
    </source>
</reference>
<dbReference type="EMBL" id="JAUKPO010000007">
    <property type="protein sequence ID" value="MDO1447481.1"/>
    <property type="molecule type" value="Genomic_DNA"/>
</dbReference>
<dbReference type="NCBIfam" id="NF003819">
    <property type="entry name" value="PRK05412.1"/>
    <property type="match status" value="1"/>
</dbReference>
<dbReference type="Pfam" id="PF04461">
    <property type="entry name" value="YajQ"/>
    <property type="match status" value="1"/>
</dbReference>
<protein>
    <recommendedName>
        <fullName evidence="3">Nucleotide-binding protein Q0590_14530</fullName>
    </recommendedName>
</protein>
<organism evidence="4 5">
    <name type="scientific">Rhodocytophaga aerolata</name>
    <dbReference type="NCBI Taxonomy" id="455078"/>
    <lineage>
        <taxon>Bacteria</taxon>
        <taxon>Pseudomonadati</taxon>
        <taxon>Bacteroidota</taxon>
        <taxon>Cytophagia</taxon>
        <taxon>Cytophagales</taxon>
        <taxon>Rhodocytophagaceae</taxon>
        <taxon>Rhodocytophaga</taxon>
    </lineage>
</organism>
<dbReference type="HAMAP" id="MF_00632">
    <property type="entry name" value="UPF0234"/>
    <property type="match status" value="1"/>
</dbReference>
<sequence length="163" mass="18315">MPSFDVVSKVDAQTLDNAINTAKKEILTRFDFRDSKSTIDLDKKTSTIHLVSENDMRLKNILDVIINRMVKQGLDAKSLDLTAEPYASGAFVKQDIKLKEGIDKEAAKKMVKDIKDSGLKVQASIMDDQLRVTGKKIDELQAVIARLRQKDYGLPLQFTNMKS</sequence>
<dbReference type="PANTHER" id="PTHR30476:SF0">
    <property type="entry name" value="UPF0234 PROTEIN YAJQ"/>
    <property type="match status" value="1"/>
</dbReference>
<evidence type="ECO:0000256" key="1">
    <source>
        <dbReference type="ARBA" id="ARBA00022741"/>
    </source>
</evidence>
<gene>
    <name evidence="4" type="ORF">Q0590_14530</name>
</gene>
<comment type="similarity">
    <text evidence="2 3">Belongs to the YajQ family.</text>
</comment>
<dbReference type="InterPro" id="IPR035570">
    <property type="entry name" value="UPF0234_N"/>
</dbReference>
<evidence type="ECO:0000313" key="4">
    <source>
        <dbReference type="EMBL" id="MDO1447481.1"/>
    </source>
</evidence>